<accession>A0ABZ0HVJ9</accession>
<organism evidence="1 2">
    <name type="scientific">Methylocapsa polymorpha</name>
    <dbReference type="NCBI Taxonomy" id="3080828"/>
    <lineage>
        <taxon>Bacteria</taxon>
        <taxon>Pseudomonadati</taxon>
        <taxon>Pseudomonadota</taxon>
        <taxon>Alphaproteobacteria</taxon>
        <taxon>Hyphomicrobiales</taxon>
        <taxon>Beijerinckiaceae</taxon>
        <taxon>Methylocapsa</taxon>
    </lineage>
</organism>
<dbReference type="RefSeq" id="WP_407339890.1">
    <property type="nucleotide sequence ID" value="NZ_CP136862.1"/>
</dbReference>
<dbReference type="EMBL" id="CP136862">
    <property type="protein sequence ID" value="WOJ90439.1"/>
    <property type="molecule type" value="Genomic_DNA"/>
</dbReference>
<proteinExistence type="predicted"/>
<evidence type="ECO:0000313" key="2">
    <source>
        <dbReference type="Proteomes" id="UP001626536"/>
    </source>
</evidence>
<name>A0ABZ0HVJ9_9HYPH</name>
<protein>
    <submittedName>
        <fullName evidence="1">Uncharacterized protein</fullName>
    </submittedName>
</protein>
<sequence>MFLGVNLSLLIGPTLPLPATPDIAEAVQSVSVTQNDEGRSGFQIVLQVGRVGLADMLDYRLLLNPLLRPFNRVILTMLFNAVPQVIMDGIITTIQMSPGSQPGAATLTLTGEDVSVMMDMKKKRSSYIAMSEPLIAAAIIASYAQYGLIPMIIPPVALDQPLPIERTPVQQGTDLEHLKAIGERFGHVFYVEPGPVPGINTAYWGPPRRIGLPQSALTVGSGPESNVESISFSYNGLAPAIVDDVVTDKRLNATLPVMTFASLRLPPLALLPALPTQLPNVRTTLLDNSSGLDVMQAYGRAQGATDKSVDNVATAQGELDGLRYGGVLRARSIVGLRGAGFTNDGLYYVKSVSHSISKGQYKQRFSLAREGVGALTPAVIP</sequence>
<keyword evidence="2" id="KW-1185">Reference proteome</keyword>
<dbReference type="SUPFAM" id="SSF69279">
    <property type="entry name" value="Phage tail proteins"/>
    <property type="match status" value="1"/>
</dbReference>
<gene>
    <name evidence="1" type="ORF">RZS28_03850</name>
</gene>
<reference evidence="1 2" key="1">
    <citation type="submission" date="2023-10" db="EMBL/GenBank/DDBJ databases">
        <title>Novel methanotroph of the genus Methylocapsa from a subarctic wetland.</title>
        <authorList>
            <person name="Belova S.E."/>
            <person name="Oshkin I.Y."/>
            <person name="Miroshnikov K."/>
            <person name="Dedysh S.N."/>
        </authorList>
    </citation>
    <scope>NUCLEOTIDE SEQUENCE [LARGE SCALE GENOMIC DNA]</scope>
    <source>
        <strain evidence="1 2">RX1</strain>
    </source>
</reference>
<evidence type="ECO:0000313" key="1">
    <source>
        <dbReference type="EMBL" id="WOJ90439.1"/>
    </source>
</evidence>
<dbReference type="Proteomes" id="UP001626536">
    <property type="component" value="Chromosome"/>
</dbReference>